<evidence type="ECO:0000313" key="2">
    <source>
        <dbReference type="Proteomes" id="UP001338137"/>
    </source>
</evidence>
<proteinExistence type="predicted"/>
<protein>
    <submittedName>
        <fullName evidence="1">Uncharacterized protein</fullName>
    </submittedName>
</protein>
<name>A0ABU6G746_9BACL</name>
<keyword evidence="2" id="KW-1185">Reference proteome</keyword>
<dbReference type="EMBL" id="JARLKY010000055">
    <property type="protein sequence ID" value="MEC0229756.1"/>
    <property type="molecule type" value="Genomic_DNA"/>
</dbReference>
<comment type="caution">
    <text evidence="1">The sequence shown here is derived from an EMBL/GenBank/DDBJ whole genome shotgun (WGS) entry which is preliminary data.</text>
</comment>
<reference evidence="1 2" key="1">
    <citation type="submission" date="2023-03" db="EMBL/GenBank/DDBJ databases">
        <title>Bacillus Genome Sequencing.</title>
        <authorList>
            <person name="Dunlap C."/>
        </authorList>
    </citation>
    <scope>NUCLEOTIDE SEQUENCE [LARGE SCALE GENOMIC DNA]</scope>
    <source>
        <strain evidence="1 2">BD-533</strain>
    </source>
</reference>
<dbReference type="Proteomes" id="UP001338137">
    <property type="component" value="Unassembled WGS sequence"/>
</dbReference>
<dbReference type="RefSeq" id="WP_158082341.1">
    <property type="nucleotide sequence ID" value="NZ_JARLKY010000055.1"/>
</dbReference>
<sequence length="47" mass="5386">MAEHIPALPEQMIERAHMMIKPEYEKTCTSRVMVNMPGQVFVAIKKA</sequence>
<gene>
    <name evidence="1" type="ORF">P4I72_21740</name>
</gene>
<organism evidence="1 2">
    <name type="scientific">Paenibacillus alba</name>
    <dbReference type="NCBI Taxonomy" id="1197127"/>
    <lineage>
        <taxon>Bacteria</taxon>
        <taxon>Bacillati</taxon>
        <taxon>Bacillota</taxon>
        <taxon>Bacilli</taxon>
        <taxon>Bacillales</taxon>
        <taxon>Paenibacillaceae</taxon>
        <taxon>Paenibacillus</taxon>
    </lineage>
</organism>
<accession>A0ABU6G746</accession>
<evidence type="ECO:0000313" key="1">
    <source>
        <dbReference type="EMBL" id="MEC0229756.1"/>
    </source>
</evidence>